<reference evidence="2" key="2">
    <citation type="journal article" date="2021" name="PeerJ">
        <title>Extensive microbial diversity within the chicken gut microbiome revealed by metagenomics and culture.</title>
        <authorList>
            <person name="Gilroy R."/>
            <person name="Ravi A."/>
            <person name="Getino M."/>
            <person name="Pursley I."/>
            <person name="Horton D.L."/>
            <person name="Alikhan N.F."/>
            <person name="Baker D."/>
            <person name="Gharbi K."/>
            <person name="Hall N."/>
            <person name="Watson M."/>
            <person name="Adriaenssens E.M."/>
            <person name="Foster-Nyarko E."/>
            <person name="Jarju S."/>
            <person name="Secka A."/>
            <person name="Antonio M."/>
            <person name="Oren A."/>
            <person name="Chaudhuri R.R."/>
            <person name="La Ragione R."/>
            <person name="Hildebrand F."/>
            <person name="Pallen M.J."/>
        </authorList>
    </citation>
    <scope>NUCLEOTIDE SEQUENCE</scope>
    <source>
        <strain evidence="2">CHK181-108</strain>
    </source>
</reference>
<dbReference type="AlphaFoldDB" id="A0A9D1KQE0"/>
<gene>
    <name evidence="2" type="ORF">IAA60_01040</name>
</gene>
<feature type="transmembrane region" description="Helical" evidence="1">
    <location>
        <begin position="130"/>
        <end position="154"/>
    </location>
</feature>
<keyword evidence="1" id="KW-0472">Membrane</keyword>
<feature type="transmembrane region" description="Helical" evidence="1">
    <location>
        <begin position="57"/>
        <end position="78"/>
    </location>
</feature>
<dbReference type="InterPro" id="IPR010718">
    <property type="entry name" value="DUF1294"/>
</dbReference>
<dbReference type="EMBL" id="DVLU01000007">
    <property type="protein sequence ID" value="HIT84467.1"/>
    <property type="molecule type" value="Genomic_DNA"/>
</dbReference>
<name>A0A9D1KQE0_9FIRM</name>
<proteinExistence type="predicted"/>
<dbReference type="Proteomes" id="UP000824165">
    <property type="component" value="Unassembled WGS sequence"/>
</dbReference>
<evidence type="ECO:0000313" key="2">
    <source>
        <dbReference type="EMBL" id="HIT84467.1"/>
    </source>
</evidence>
<evidence type="ECO:0000313" key="3">
    <source>
        <dbReference type="Proteomes" id="UP000824165"/>
    </source>
</evidence>
<dbReference type="Pfam" id="PF06961">
    <property type="entry name" value="DUF1294"/>
    <property type="match status" value="1"/>
</dbReference>
<evidence type="ECO:0000256" key="1">
    <source>
        <dbReference type="SAM" id="Phobius"/>
    </source>
</evidence>
<sequence length="155" mass="17720">METFEEIIFGIEQTIYIIIKYIADALSAAALWIGNYFNEHILPSMPTMLKFFSNKKMNMVLFCAVAAYILCINTRAVFLLSGDKIKTQRKEKRLAEKRLMNTCLWGGAMGGCIGMHVYHHKATKFRFTVIMPILSVIQLIVDSFALGFLGFWAFF</sequence>
<accession>A0A9D1KQE0</accession>
<reference evidence="2" key="1">
    <citation type="submission" date="2020-10" db="EMBL/GenBank/DDBJ databases">
        <authorList>
            <person name="Gilroy R."/>
        </authorList>
    </citation>
    <scope>NUCLEOTIDE SEQUENCE</scope>
    <source>
        <strain evidence="2">CHK181-108</strain>
    </source>
</reference>
<protein>
    <submittedName>
        <fullName evidence="2">DUF1294 domain-containing protein</fullName>
    </submittedName>
</protein>
<keyword evidence="1" id="KW-1133">Transmembrane helix</keyword>
<feature type="transmembrane region" description="Helical" evidence="1">
    <location>
        <begin position="99"/>
        <end position="118"/>
    </location>
</feature>
<comment type="caution">
    <text evidence="2">The sequence shown here is derived from an EMBL/GenBank/DDBJ whole genome shotgun (WGS) entry which is preliminary data.</text>
</comment>
<keyword evidence="1" id="KW-0812">Transmembrane</keyword>
<organism evidence="2 3">
    <name type="scientific">Candidatus Ornithomonoglobus intestinigallinarum</name>
    <dbReference type="NCBI Taxonomy" id="2840894"/>
    <lineage>
        <taxon>Bacteria</taxon>
        <taxon>Bacillati</taxon>
        <taxon>Bacillota</taxon>
        <taxon>Clostridia</taxon>
        <taxon>Candidatus Ornithomonoglobus</taxon>
    </lineage>
</organism>
<feature type="transmembrane region" description="Helical" evidence="1">
    <location>
        <begin position="21"/>
        <end position="37"/>
    </location>
</feature>